<evidence type="ECO:0000256" key="1">
    <source>
        <dbReference type="SAM" id="Coils"/>
    </source>
</evidence>
<feature type="coiled-coil region" evidence="1">
    <location>
        <begin position="27"/>
        <end position="54"/>
    </location>
</feature>
<organism evidence="2 3">
    <name type="scientific">Agrobacterium phage 7-7-1</name>
    <dbReference type="NCBI Taxonomy" id="1161931"/>
    <lineage>
        <taxon>Viruses</taxon>
        <taxon>Duplodnaviria</taxon>
        <taxon>Heunggongvirae</taxon>
        <taxon>Uroviricota</taxon>
        <taxon>Caudoviricetes</taxon>
        <taxon>Schmittlotzvirus</taxon>
        <taxon>Schmittlotzvirus sv771</taxon>
    </lineage>
</organism>
<gene>
    <name evidence="2" type="ORF">7-7-1_00016</name>
</gene>
<proteinExistence type="predicted"/>
<evidence type="ECO:0000313" key="3">
    <source>
        <dbReference type="Proteomes" id="UP000003754"/>
    </source>
</evidence>
<dbReference type="GeneID" id="14011969"/>
<keyword evidence="3" id="KW-1185">Reference proteome</keyword>
<keyword evidence="1" id="KW-0175">Coiled coil</keyword>
<dbReference type="KEGG" id="vg:14011969"/>
<dbReference type="Proteomes" id="UP000003754">
    <property type="component" value="Segment"/>
</dbReference>
<dbReference type="EMBL" id="JQ312117">
    <property type="protein sequence ID" value="AFH19714.1"/>
    <property type="molecule type" value="Genomic_DNA"/>
</dbReference>
<name>J7FA58_9CAUD</name>
<dbReference type="RefSeq" id="YP_007006472.1">
    <property type="nucleotide sequence ID" value="NC_019519.1"/>
</dbReference>
<sequence>MFKFKRQTVEKADPGILPNHEIVGSTVTLLEGQRNRLESEVDMLTRHITDLIETRRQAIKSLTAVTSSLIMLGDDKSLTPEQARMADREITISLADLRIDDE</sequence>
<accession>J7FA58</accession>
<reference evidence="2 3" key="1">
    <citation type="submission" date="2011-12" db="EMBL/GenBank/DDBJ databases">
        <title>The genome sequence of the flagella-specific Agrobacterium bacteriophage 7-7-1.</title>
        <authorList>
            <person name="Schmitt R."/>
            <person name="Van den Bossche A."/>
            <person name="Lavigne R."/>
            <person name="Kropinski A.M."/>
        </authorList>
    </citation>
    <scope>NUCLEOTIDE SEQUENCE [LARGE SCALE GENOMIC DNA]</scope>
</reference>
<protein>
    <submittedName>
        <fullName evidence="2">Uncharacterized protein</fullName>
    </submittedName>
</protein>
<evidence type="ECO:0000313" key="2">
    <source>
        <dbReference type="EMBL" id="AFH19714.1"/>
    </source>
</evidence>